<dbReference type="InterPro" id="IPR003594">
    <property type="entry name" value="HATPase_dom"/>
</dbReference>
<feature type="domain" description="Histidine kinase" evidence="8">
    <location>
        <begin position="30"/>
        <end position="237"/>
    </location>
</feature>
<dbReference type="Gene3D" id="1.10.287.130">
    <property type="match status" value="1"/>
</dbReference>
<dbReference type="PRINTS" id="PR00344">
    <property type="entry name" value="BCTRLSENSOR"/>
</dbReference>
<dbReference type="InterPro" id="IPR003661">
    <property type="entry name" value="HisK_dim/P_dom"/>
</dbReference>
<dbReference type="InterPro" id="IPR036097">
    <property type="entry name" value="HisK_dim/P_sf"/>
</dbReference>
<keyword evidence="4" id="KW-0808">Transferase</keyword>
<protein>
    <recommendedName>
        <fullName evidence="2">histidine kinase</fullName>
        <ecNumber evidence="2">2.7.13.3</ecNumber>
    </recommendedName>
</protein>
<evidence type="ECO:0000256" key="5">
    <source>
        <dbReference type="ARBA" id="ARBA00022777"/>
    </source>
</evidence>
<dbReference type="EMBL" id="CP104003">
    <property type="protein sequence ID" value="UWM56696.1"/>
    <property type="molecule type" value="Genomic_DNA"/>
</dbReference>
<evidence type="ECO:0000313" key="9">
    <source>
        <dbReference type="EMBL" id="UWM56696.1"/>
    </source>
</evidence>
<dbReference type="Proteomes" id="UP001057580">
    <property type="component" value="Chromosome"/>
</dbReference>
<dbReference type="GeneID" id="74942846"/>
<sequence length="237" mass="24696">MIDGNEPPPAGGTERASASERGELATFAATVSHDLRNPLLVARGNLELLDASGVDTGSRSHVEAARAALDRADRIIDDLETYAENGYRMGEQESVSLEGVASLVWTDIASPDAELVVESDGEVLADPAILRQLFENVLQNALTHAGPDVTVRLGTFRAAEAGPDAEPLGFYVADDGPGVPQGERTGVFDAGVSTGGGTGYGLAIVRRFAADHGWSARVTRAADGGARFEFAGVTFVS</sequence>
<keyword evidence="5 9" id="KW-0418">Kinase</keyword>
<dbReference type="InterPro" id="IPR005467">
    <property type="entry name" value="His_kinase_dom"/>
</dbReference>
<dbReference type="SMART" id="SM00387">
    <property type="entry name" value="HATPase_c"/>
    <property type="match status" value="1"/>
</dbReference>
<keyword evidence="6" id="KW-0902">Two-component regulatory system</keyword>
<evidence type="ECO:0000256" key="1">
    <source>
        <dbReference type="ARBA" id="ARBA00000085"/>
    </source>
</evidence>
<evidence type="ECO:0000256" key="4">
    <source>
        <dbReference type="ARBA" id="ARBA00022679"/>
    </source>
</evidence>
<gene>
    <name evidence="9" type="ORF">N0B31_10450</name>
</gene>
<keyword evidence="10" id="KW-1185">Reference proteome</keyword>
<dbReference type="Pfam" id="PF00512">
    <property type="entry name" value="HisKA"/>
    <property type="match status" value="1"/>
</dbReference>
<proteinExistence type="predicted"/>
<dbReference type="PROSITE" id="PS50109">
    <property type="entry name" value="HIS_KIN"/>
    <property type="match status" value="1"/>
</dbReference>
<evidence type="ECO:0000256" key="3">
    <source>
        <dbReference type="ARBA" id="ARBA00022553"/>
    </source>
</evidence>
<accession>A0A9E7R749</accession>
<dbReference type="EC" id="2.7.13.3" evidence="2"/>
<dbReference type="InterPro" id="IPR004358">
    <property type="entry name" value="Sig_transdc_His_kin-like_C"/>
</dbReference>
<dbReference type="SMART" id="SM00388">
    <property type="entry name" value="HisKA"/>
    <property type="match status" value="1"/>
</dbReference>
<organism evidence="9 10">
    <name type="scientific">Salinirubellus salinus</name>
    <dbReference type="NCBI Taxonomy" id="1364945"/>
    <lineage>
        <taxon>Archaea</taxon>
        <taxon>Methanobacteriati</taxon>
        <taxon>Methanobacteriota</taxon>
        <taxon>Stenosarchaea group</taxon>
        <taxon>Halobacteria</taxon>
        <taxon>Halobacteriales</taxon>
        <taxon>Natronomonadaceae</taxon>
        <taxon>Salinirubellus</taxon>
    </lineage>
</organism>
<evidence type="ECO:0000313" key="10">
    <source>
        <dbReference type="Proteomes" id="UP001057580"/>
    </source>
</evidence>
<dbReference type="KEGG" id="ssai:N0B31_10450"/>
<dbReference type="RefSeq" id="WP_260643810.1">
    <property type="nucleotide sequence ID" value="NZ_CP104003.1"/>
</dbReference>
<dbReference type="InterPro" id="IPR036890">
    <property type="entry name" value="HATPase_C_sf"/>
</dbReference>
<evidence type="ECO:0000256" key="2">
    <source>
        <dbReference type="ARBA" id="ARBA00012438"/>
    </source>
</evidence>
<dbReference type="Pfam" id="PF02518">
    <property type="entry name" value="HATPase_c"/>
    <property type="match status" value="1"/>
</dbReference>
<dbReference type="SUPFAM" id="SSF55874">
    <property type="entry name" value="ATPase domain of HSP90 chaperone/DNA topoisomerase II/histidine kinase"/>
    <property type="match status" value="1"/>
</dbReference>
<name>A0A9E7R749_9EURY</name>
<dbReference type="SUPFAM" id="SSF47384">
    <property type="entry name" value="Homodimeric domain of signal transducing histidine kinase"/>
    <property type="match status" value="1"/>
</dbReference>
<evidence type="ECO:0000256" key="7">
    <source>
        <dbReference type="SAM" id="MobiDB-lite"/>
    </source>
</evidence>
<dbReference type="PANTHER" id="PTHR43711">
    <property type="entry name" value="TWO-COMPONENT HISTIDINE KINASE"/>
    <property type="match status" value="1"/>
</dbReference>
<dbReference type="GO" id="GO:0000155">
    <property type="term" value="F:phosphorelay sensor kinase activity"/>
    <property type="evidence" value="ECO:0007669"/>
    <property type="project" value="InterPro"/>
</dbReference>
<dbReference type="PANTHER" id="PTHR43711:SF1">
    <property type="entry name" value="HISTIDINE KINASE 1"/>
    <property type="match status" value="1"/>
</dbReference>
<dbReference type="InterPro" id="IPR050736">
    <property type="entry name" value="Sensor_HK_Regulatory"/>
</dbReference>
<comment type="catalytic activity">
    <reaction evidence="1">
        <text>ATP + protein L-histidine = ADP + protein N-phospho-L-histidine.</text>
        <dbReference type="EC" id="2.7.13.3"/>
    </reaction>
</comment>
<feature type="region of interest" description="Disordered" evidence="7">
    <location>
        <begin position="1"/>
        <end position="20"/>
    </location>
</feature>
<reference evidence="9" key="1">
    <citation type="submission" date="2022-09" db="EMBL/GenBank/DDBJ databases">
        <title>Diverse halophilic archaea isolated from saline environments.</title>
        <authorList>
            <person name="Cui H.-L."/>
        </authorList>
    </citation>
    <scope>NUCLEOTIDE SEQUENCE</scope>
    <source>
        <strain evidence="9">ZS-35-S2</strain>
    </source>
</reference>
<evidence type="ECO:0000259" key="8">
    <source>
        <dbReference type="PROSITE" id="PS50109"/>
    </source>
</evidence>
<dbReference type="Gene3D" id="3.30.565.10">
    <property type="entry name" value="Histidine kinase-like ATPase, C-terminal domain"/>
    <property type="match status" value="1"/>
</dbReference>
<dbReference type="AlphaFoldDB" id="A0A9E7R749"/>
<feature type="compositionally biased region" description="Pro residues" evidence="7">
    <location>
        <begin position="1"/>
        <end position="10"/>
    </location>
</feature>
<keyword evidence="3" id="KW-0597">Phosphoprotein</keyword>
<dbReference type="CDD" id="cd00082">
    <property type="entry name" value="HisKA"/>
    <property type="match status" value="1"/>
</dbReference>
<evidence type="ECO:0000256" key="6">
    <source>
        <dbReference type="ARBA" id="ARBA00023012"/>
    </source>
</evidence>